<dbReference type="AlphaFoldDB" id="A0A383BG19"/>
<evidence type="ECO:0000256" key="14">
    <source>
        <dbReference type="SAM" id="Coils"/>
    </source>
</evidence>
<evidence type="ECO:0000256" key="1">
    <source>
        <dbReference type="ARBA" id="ARBA00000085"/>
    </source>
</evidence>
<dbReference type="Gene3D" id="3.30.565.10">
    <property type="entry name" value="Histidine kinase-like ATPase, C-terminal domain"/>
    <property type="match status" value="1"/>
</dbReference>
<dbReference type="InterPro" id="IPR003594">
    <property type="entry name" value="HATPase_dom"/>
</dbReference>
<dbReference type="PANTHER" id="PTHR45528:SF1">
    <property type="entry name" value="SENSOR HISTIDINE KINASE CPXA"/>
    <property type="match status" value="1"/>
</dbReference>
<evidence type="ECO:0000313" key="17">
    <source>
        <dbReference type="EMBL" id="SVE18824.1"/>
    </source>
</evidence>
<name>A0A383BG19_9ZZZZ</name>
<organism evidence="17">
    <name type="scientific">marine metagenome</name>
    <dbReference type="NCBI Taxonomy" id="408172"/>
    <lineage>
        <taxon>unclassified sequences</taxon>
        <taxon>metagenomes</taxon>
        <taxon>ecological metagenomes</taxon>
    </lineage>
</organism>
<evidence type="ECO:0000259" key="16">
    <source>
        <dbReference type="PROSITE" id="PS50885"/>
    </source>
</evidence>
<dbReference type="EMBL" id="UINC01200096">
    <property type="protein sequence ID" value="SVE18824.1"/>
    <property type="molecule type" value="Genomic_DNA"/>
</dbReference>
<dbReference type="Pfam" id="PF00672">
    <property type="entry name" value="HAMP"/>
    <property type="match status" value="1"/>
</dbReference>
<evidence type="ECO:0000256" key="2">
    <source>
        <dbReference type="ARBA" id="ARBA00004651"/>
    </source>
</evidence>
<keyword evidence="13" id="KW-0472">Membrane</keyword>
<dbReference type="CDD" id="cd06225">
    <property type="entry name" value="HAMP"/>
    <property type="match status" value="1"/>
</dbReference>
<dbReference type="InterPro" id="IPR004358">
    <property type="entry name" value="Sig_transdc_His_kin-like_C"/>
</dbReference>
<dbReference type="SUPFAM" id="SSF55874">
    <property type="entry name" value="ATPase domain of HSP90 chaperone/DNA topoisomerase II/histidine kinase"/>
    <property type="match status" value="1"/>
</dbReference>
<dbReference type="SUPFAM" id="SSF47384">
    <property type="entry name" value="Homodimeric domain of signal transducing histidine kinase"/>
    <property type="match status" value="1"/>
</dbReference>
<dbReference type="CDD" id="cd00075">
    <property type="entry name" value="HATPase"/>
    <property type="match status" value="1"/>
</dbReference>
<protein>
    <recommendedName>
        <fullName evidence="3">histidine kinase</fullName>
        <ecNumber evidence="3">2.7.13.3</ecNumber>
    </recommendedName>
</protein>
<gene>
    <name evidence="17" type="ORF">METZ01_LOCUS471678</name>
</gene>
<dbReference type="InterPro" id="IPR003660">
    <property type="entry name" value="HAMP_dom"/>
</dbReference>
<keyword evidence="6" id="KW-0808">Transferase</keyword>
<reference evidence="17" key="1">
    <citation type="submission" date="2018-05" db="EMBL/GenBank/DDBJ databases">
        <authorList>
            <person name="Lanie J.A."/>
            <person name="Ng W.-L."/>
            <person name="Kazmierczak K.M."/>
            <person name="Andrzejewski T.M."/>
            <person name="Davidsen T.M."/>
            <person name="Wayne K.J."/>
            <person name="Tettelin H."/>
            <person name="Glass J.I."/>
            <person name="Rusch D."/>
            <person name="Podicherti R."/>
            <person name="Tsui H.-C.T."/>
            <person name="Winkler M.E."/>
        </authorList>
    </citation>
    <scope>NUCLEOTIDE SEQUENCE</scope>
</reference>
<dbReference type="InterPro" id="IPR003661">
    <property type="entry name" value="HisK_dim/P_dom"/>
</dbReference>
<comment type="subcellular location">
    <subcellularLocation>
        <location evidence="2">Cell membrane</location>
        <topology evidence="2">Multi-pass membrane protein</topology>
    </subcellularLocation>
</comment>
<dbReference type="PROSITE" id="PS50109">
    <property type="entry name" value="HIS_KIN"/>
    <property type="match status" value="1"/>
</dbReference>
<dbReference type="InterPro" id="IPR005467">
    <property type="entry name" value="His_kinase_dom"/>
</dbReference>
<keyword evidence="4" id="KW-1003">Cell membrane</keyword>
<evidence type="ECO:0000256" key="8">
    <source>
        <dbReference type="ARBA" id="ARBA00022741"/>
    </source>
</evidence>
<keyword evidence="9" id="KW-0418">Kinase</keyword>
<feature type="coiled-coil region" evidence="14">
    <location>
        <begin position="38"/>
        <end position="65"/>
    </location>
</feature>
<dbReference type="CDD" id="cd00082">
    <property type="entry name" value="HisKA"/>
    <property type="match status" value="1"/>
</dbReference>
<dbReference type="SMART" id="SM00304">
    <property type="entry name" value="HAMP"/>
    <property type="match status" value="1"/>
</dbReference>
<evidence type="ECO:0000256" key="10">
    <source>
        <dbReference type="ARBA" id="ARBA00022840"/>
    </source>
</evidence>
<dbReference type="PRINTS" id="PR00344">
    <property type="entry name" value="BCTRLSENSOR"/>
</dbReference>
<dbReference type="GO" id="GO:0005886">
    <property type="term" value="C:plasma membrane"/>
    <property type="evidence" value="ECO:0007669"/>
    <property type="project" value="UniProtKB-SubCell"/>
</dbReference>
<proteinExistence type="predicted"/>
<evidence type="ECO:0000256" key="11">
    <source>
        <dbReference type="ARBA" id="ARBA00022989"/>
    </source>
</evidence>
<keyword evidence="14" id="KW-0175">Coiled coil</keyword>
<dbReference type="GO" id="GO:0000155">
    <property type="term" value="F:phosphorelay sensor kinase activity"/>
    <property type="evidence" value="ECO:0007669"/>
    <property type="project" value="InterPro"/>
</dbReference>
<evidence type="ECO:0000256" key="4">
    <source>
        <dbReference type="ARBA" id="ARBA00022475"/>
    </source>
</evidence>
<dbReference type="PANTHER" id="PTHR45528">
    <property type="entry name" value="SENSOR HISTIDINE KINASE CPXA"/>
    <property type="match status" value="1"/>
</dbReference>
<keyword evidence="5" id="KW-0597">Phosphoprotein</keyword>
<feature type="domain" description="Histidine kinase" evidence="15">
    <location>
        <begin position="65"/>
        <end position="246"/>
    </location>
</feature>
<keyword evidence="10" id="KW-0067">ATP-binding</keyword>
<feature type="domain" description="HAMP" evidence="16">
    <location>
        <begin position="5"/>
        <end position="57"/>
    </location>
</feature>
<keyword evidence="8" id="KW-0547">Nucleotide-binding</keyword>
<comment type="catalytic activity">
    <reaction evidence="1">
        <text>ATP + protein L-histidine = ADP + protein N-phospho-L-histidine.</text>
        <dbReference type="EC" id="2.7.13.3"/>
    </reaction>
</comment>
<evidence type="ECO:0000256" key="13">
    <source>
        <dbReference type="ARBA" id="ARBA00023136"/>
    </source>
</evidence>
<evidence type="ECO:0000256" key="5">
    <source>
        <dbReference type="ARBA" id="ARBA00022553"/>
    </source>
</evidence>
<dbReference type="Pfam" id="PF00512">
    <property type="entry name" value="HisKA"/>
    <property type="match status" value="1"/>
</dbReference>
<evidence type="ECO:0000256" key="7">
    <source>
        <dbReference type="ARBA" id="ARBA00022692"/>
    </source>
</evidence>
<dbReference type="InterPro" id="IPR036097">
    <property type="entry name" value="HisK_dim/P_sf"/>
</dbReference>
<feature type="non-terminal residue" evidence="17">
    <location>
        <position position="1"/>
    </location>
</feature>
<keyword evidence="12" id="KW-0902">Two-component regulatory system</keyword>
<dbReference type="SUPFAM" id="SSF158472">
    <property type="entry name" value="HAMP domain-like"/>
    <property type="match status" value="1"/>
</dbReference>
<evidence type="ECO:0000256" key="6">
    <source>
        <dbReference type="ARBA" id="ARBA00022679"/>
    </source>
</evidence>
<dbReference type="GO" id="GO:0005524">
    <property type="term" value="F:ATP binding"/>
    <property type="evidence" value="ECO:0007669"/>
    <property type="project" value="UniProtKB-KW"/>
</dbReference>
<dbReference type="InterPro" id="IPR036890">
    <property type="entry name" value="HATPase_C_sf"/>
</dbReference>
<evidence type="ECO:0000256" key="9">
    <source>
        <dbReference type="ARBA" id="ARBA00022777"/>
    </source>
</evidence>
<dbReference type="Gene3D" id="1.10.8.500">
    <property type="entry name" value="HAMP domain in histidine kinase"/>
    <property type="match status" value="1"/>
</dbReference>
<dbReference type="SMART" id="SM00387">
    <property type="entry name" value="HATPase_c"/>
    <property type="match status" value="1"/>
</dbReference>
<keyword evidence="11" id="KW-1133">Transmembrane helix</keyword>
<evidence type="ECO:0000259" key="15">
    <source>
        <dbReference type="PROSITE" id="PS50109"/>
    </source>
</evidence>
<dbReference type="Pfam" id="PF02518">
    <property type="entry name" value="HATPase_c"/>
    <property type="match status" value="1"/>
</dbReference>
<evidence type="ECO:0000256" key="12">
    <source>
        <dbReference type="ARBA" id="ARBA00023012"/>
    </source>
</evidence>
<sequence length="246" mass="28373">YLFIHRYLKPVQLMKNRIESLEAGDLKSKIDIIGEDELADLSNSMNQLIDDINTLLENKNQLLLEVSHELRSPLARMRLLVEMLPEHNNLIKLKEEVSFLESIIENLLLSDRLSLPYSKLDLNKFRTDEIVRKVIEMFPTNRKNININNSIPDEEIFVDETKFNLALRNLLDNAFKYSLPNANVELSISKKDDVEFQVKDLGRGISDKNIKKITEPFYQTDQTSSAKGFGLGLTICKKIIESHKGR</sequence>
<dbReference type="PROSITE" id="PS50885">
    <property type="entry name" value="HAMP"/>
    <property type="match status" value="1"/>
</dbReference>
<keyword evidence="7" id="KW-0812">Transmembrane</keyword>
<evidence type="ECO:0000256" key="3">
    <source>
        <dbReference type="ARBA" id="ARBA00012438"/>
    </source>
</evidence>
<dbReference type="InterPro" id="IPR050398">
    <property type="entry name" value="HssS/ArlS-like"/>
</dbReference>
<feature type="non-terminal residue" evidence="17">
    <location>
        <position position="246"/>
    </location>
</feature>
<dbReference type="SMART" id="SM00388">
    <property type="entry name" value="HisKA"/>
    <property type="match status" value="1"/>
</dbReference>
<accession>A0A383BG19</accession>
<dbReference type="Gene3D" id="1.10.287.130">
    <property type="match status" value="1"/>
</dbReference>
<dbReference type="EC" id="2.7.13.3" evidence="3"/>